<reference evidence="2" key="1">
    <citation type="submission" date="2022-11" db="UniProtKB">
        <authorList>
            <consortium name="WormBaseParasite"/>
        </authorList>
    </citation>
    <scope>IDENTIFICATION</scope>
</reference>
<dbReference type="AlphaFoldDB" id="A0A915N3D2"/>
<proteinExistence type="predicted"/>
<dbReference type="PANTHER" id="PTHR31441">
    <property type="entry name" value="FOLLICULIN FAMILY MEMBER"/>
    <property type="match status" value="1"/>
</dbReference>
<dbReference type="GO" id="GO:0005096">
    <property type="term" value="F:GTPase activator activity"/>
    <property type="evidence" value="ECO:0007669"/>
    <property type="project" value="TreeGrafter"/>
</dbReference>
<evidence type="ECO:0000313" key="2">
    <source>
        <dbReference type="WBParaSite" id="scaffold7939_cov340.g12545"/>
    </source>
</evidence>
<dbReference type="GO" id="GO:0000122">
    <property type="term" value="P:negative regulation of transcription by RNA polymerase II"/>
    <property type="evidence" value="ECO:0007669"/>
    <property type="project" value="TreeGrafter"/>
</dbReference>
<dbReference type="WBParaSite" id="scaffold7939_cov340.g12545">
    <property type="protein sequence ID" value="scaffold7939_cov340.g12545"/>
    <property type="gene ID" value="scaffold7939_cov340.g12545"/>
</dbReference>
<keyword evidence="1" id="KW-1185">Reference proteome</keyword>
<dbReference type="InterPro" id="IPR021713">
    <property type="entry name" value="Folliculin"/>
</dbReference>
<dbReference type="GO" id="GO:0005829">
    <property type="term" value="C:cytosol"/>
    <property type="evidence" value="ECO:0007669"/>
    <property type="project" value="TreeGrafter"/>
</dbReference>
<dbReference type="PANTHER" id="PTHR31441:SF2">
    <property type="entry name" value="FOLLICULIN"/>
    <property type="match status" value="1"/>
</dbReference>
<protein>
    <submittedName>
        <fullName evidence="2">Folliculin/SMCR8 longin domain-containing protein</fullName>
    </submittedName>
</protein>
<evidence type="ECO:0000313" key="1">
    <source>
        <dbReference type="Proteomes" id="UP000887561"/>
    </source>
</evidence>
<name>A0A915N3D2_MELJA</name>
<dbReference type="GO" id="GO:1904263">
    <property type="term" value="P:positive regulation of TORC1 signaling"/>
    <property type="evidence" value="ECO:0007669"/>
    <property type="project" value="TreeGrafter"/>
</dbReference>
<organism evidence="1 2">
    <name type="scientific">Meloidogyne javanica</name>
    <name type="common">Root-knot nematode worm</name>
    <dbReference type="NCBI Taxonomy" id="6303"/>
    <lineage>
        <taxon>Eukaryota</taxon>
        <taxon>Metazoa</taxon>
        <taxon>Ecdysozoa</taxon>
        <taxon>Nematoda</taxon>
        <taxon>Chromadorea</taxon>
        <taxon>Rhabditida</taxon>
        <taxon>Tylenchina</taxon>
        <taxon>Tylenchomorpha</taxon>
        <taxon>Tylenchoidea</taxon>
        <taxon>Meloidogynidae</taxon>
        <taxon>Meloidogyninae</taxon>
        <taxon>Meloidogyne</taxon>
        <taxon>Meloidogyne incognita group</taxon>
    </lineage>
</organism>
<accession>A0A915N3D2</accession>
<sequence>MQTALAALCYFCENHGPRVVFTCQPMRTSDLDLEGLEKAKYSTFSLDGIPYFCNDLYGGNEIVDDELRCAACSSFAQGIGLLSNTSDEEISYVSSQVPINERLNQILKQASLRSLSVEVSA</sequence>
<dbReference type="Proteomes" id="UP000887561">
    <property type="component" value="Unplaced"/>
</dbReference>